<proteinExistence type="predicted"/>
<reference evidence="1 2" key="1">
    <citation type="submission" date="2024-04" db="EMBL/GenBank/DDBJ databases">
        <title>WGS of bacteria from Torrens River.</title>
        <authorList>
            <person name="Wyrsch E.R."/>
            <person name="Drigo B."/>
        </authorList>
    </citation>
    <scope>NUCLEOTIDE SEQUENCE [LARGE SCALE GENOMIC DNA]</scope>
    <source>
        <strain evidence="1 2">TWI153</strain>
    </source>
</reference>
<gene>
    <name evidence="1" type="ORF">ABE587_09880</name>
</gene>
<dbReference type="EMBL" id="JBDJOF010000016">
    <property type="protein sequence ID" value="MEN5390126.1"/>
    <property type="molecule type" value="Genomic_DNA"/>
</dbReference>
<evidence type="ECO:0008006" key="3">
    <source>
        <dbReference type="Google" id="ProtNLM"/>
    </source>
</evidence>
<evidence type="ECO:0000313" key="2">
    <source>
        <dbReference type="Proteomes" id="UP001400166"/>
    </source>
</evidence>
<keyword evidence="2" id="KW-1185">Reference proteome</keyword>
<evidence type="ECO:0000313" key="1">
    <source>
        <dbReference type="EMBL" id="MEN5390126.1"/>
    </source>
</evidence>
<dbReference type="RefSeq" id="WP_346469679.1">
    <property type="nucleotide sequence ID" value="NZ_JBDJOF010000016.1"/>
</dbReference>
<name>A0ABV0CAQ9_9GAMM</name>
<sequence length="745" mass="84004">MPSVSAIECFAGYQFRAISPKMERRLRCKNSSLTDADLRKFECYLQITRQRYNEGDSKSLQVAAAHGFIYALFHEDFFPIKTPWAVAARAVQTFGNLHPNVPWPKYPCTDCKDRWSSSFSEEVAAFGASPFDIERLAFWQGWSCTNKQRQKVHLRLHEFSEQFGNSRALELLDATATWLRGRRATRAPLIQDFAAYAVCNHPETDFASPQQVSVLIHGFFESFFRGEASKMHDLNGAVSRWQCFRSILVDHLLGLKWAAPSRAFPYPRTSRKSTERSKVITLEDGSEVKNSLLTAVPLDLSSDQASELIFKTIKQDVRLVEKWATEEVRQSWDRAERRKILAKQGIPYSAGRLGITTGMKVRRQRPHPEYLMHAAATFEDEGLSDPSLTEIKYPTPGRLTAWELGIPSDIILFAHASLLIIDHPKITSSAIAKTELYNEMGQLTALTEVDGRHYLTVYKHRRGPDQAEQRILLTERCVEVVQNLISLTAPLRDHLRKSGNDEWRLLFLHVKSMGCQPKSWTPAGSAHYRAPILAQRIQITTGADEATASLAGRRFTLARLRASVGVLVLVRTGSTEEMAKALGHAEYRPELLSRYIPPPVQTYLSESLVLTFQTKMICHALEGSPHLLEASGFHSMDELDKFLSEHALRRIPAHLLPAEQRGESKAEDRVVFGIGIGVLQVLWSLVLAVSADEGNACGRAVRWAHIGRHLFSHLESQKEQPEYRRIAHRAKASANPDLIRGILSV</sequence>
<dbReference type="Proteomes" id="UP001400166">
    <property type="component" value="Unassembled WGS sequence"/>
</dbReference>
<comment type="caution">
    <text evidence="1">The sequence shown here is derived from an EMBL/GenBank/DDBJ whole genome shotgun (WGS) entry which is preliminary data.</text>
</comment>
<accession>A0ABV0CAQ9</accession>
<protein>
    <recommendedName>
        <fullName evidence="3">Integrase</fullName>
    </recommendedName>
</protein>
<organism evidence="1 2">
    <name type="scientific">Stenotrophomonas hibiscicola</name>
    <dbReference type="NCBI Taxonomy" id="86189"/>
    <lineage>
        <taxon>Bacteria</taxon>
        <taxon>Pseudomonadati</taxon>
        <taxon>Pseudomonadota</taxon>
        <taxon>Gammaproteobacteria</taxon>
        <taxon>Lysobacterales</taxon>
        <taxon>Lysobacteraceae</taxon>
        <taxon>Stenotrophomonas</taxon>
        <taxon>Stenotrophomonas maltophilia group</taxon>
    </lineage>
</organism>